<feature type="site" description="Interaction with DNA" evidence="7">
    <location>
        <position position="85"/>
    </location>
</feature>
<dbReference type="GO" id="GO:0005694">
    <property type="term" value="C:chromosome"/>
    <property type="evidence" value="ECO:0007669"/>
    <property type="project" value="InterPro"/>
</dbReference>
<dbReference type="RefSeq" id="WP_058733061.1">
    <property type="nucleotide sequence ID" value="NZ_LDTD01000047.1"/>
</dbReference>
<comment type="subcellular location">
    <subcellularLocation>
        <location evidence="7">Cell membrane</location>
        <topology evidence="7">Peripheral membrane protein</topology>
    </subcellularLocation>
</comment>
<dbReference type="PANTHER" id="PTHR43493">
    <property type="entry name" value="DNA GYRASE/TOPOISOMERASE SUBUNIT A"/>
    <property type="match status" value="1"/>
</dbReference>
<feature type="site" description="Interaction with DNA" evidence="7">
    <location>
        <position position="83"/>
    </location>
</feature>
<dbReference type="Gene3D" id="3.30.1360.40">
    <property type="match status" value="1"/>
</dbReference>
<comment type="catalytic activity">
    <reaction evidence="1 7 8">
        <text>ATP-dependent breakage, passage and rejoining of double-stranded DNA.</text>
        <dbReference type="EC" id="5.6.2.2"/>
    </reaction>
</comment>
<evidence type="ECO:0000256" key="6">
    <source>
        <dbReference type="ARBA" id="ARBA00023235"/>
    </source>
</evidence>
<dbReference type="PANTHER" id="PTHR43493:SF1">
    <property type="entry name" value="DNA TOPOISOMERASE 4 SUBUNIT A"/>
    <property type="match status" value="1"/>
</dbReference>
<organism evidence="10 11">
    <name type="scientific">Sphingomonas sanguinis</name>
    <dbReference type="NCBI Taxonomy" id="33051"/>
    <lineage>
        <taxon>Bacteria</taxon>
        <taxon>Pseudomonadati</taxon>
        <taxon>Pseudomonadota</taxon>
        <taxon>Alphaproteobacteria</taxon>
        <taxon>Sphingomonadales</taxon>
        <taxon>Sphingomonadaceae</taxon>
        <taxon>Sphingomonas</taxon>
    </lineage>
</organism>
<dbReference type="InterPro" id="IPR002205">
    <property type="entry name" value="Topo_IIA_dom_A"/>
</dbReference>
<evidence type="ECO:0000256" key="8">
    <source>
        <dbReference type="PROSITE-ProRule" id="PRU01384"/>
    </source>
</evidence>
<dbReference type="GO" id="GO:0005737">
    <property type="term" value="C:cytoplasm"/>
    <property type="evidence" value="ECO:0007669"/>
    <property type="project" value="TreeGrafter"/>
</dbReference>
<dbReference type="STRING" id="33051.SB4_10720"/>
<dbReference type="GO" id="GO:0009330">
    <property type="term" value="C:DNA topoisomerase type II (double strand cut, ATP-hydrolyzing) complex"/>
    <property type="evidence" value="ECO:0007669"/>
    <property type="project" value="UniProtKB-ARBA"/>
</dbReference>
<evidence type="ECO:0000256" key="2">
    <source>
        <dbReference type="ARBA" id="ARBA00022475"/>
    </source>
</evidence>
<dbReference type="SUPFAM" id="SSF56719">
    <property type="entry name" value="Type II DNA topoisomerase"/>
    <property type="match status" value="1"/>
</dbReference>
<dbReference type="GO" id="GO:0005524">
    <property type="term" value="F:ATP binding"/>
    <property type="evidence" value="ECO:0007669"/>
    <property type="project" value="InterPro"/>
</dbReference>
<dbReference type="GO" id="GO:0003918">
    <property type="term" value="F:DNA topoisomerase type II (double strand cut, ATP-hydrolyzing) activity"/>
    <property type="evidence" value="ECO:0007669"/>
    <property type="project" value="UniProtKB-UniRule"/>
</dbReference>
<proteinExistence type="inferred from homology"/>
<evidence type="ECO:0000259" key="9">
    <source>
        <dbReference type="PROSITE" id="PS52040"/>
    </source>
</evidence>
<dbReference type="GO" id="GO:0006265">
    <property type="term" value="P:DNA topological change"/>
    <property type="evidence" value="ECO:0007669"/>
    <property type="project" value="UniProtKB-UniRule"/>
</dbReference>
<dbReference type="PATRIC" id="fig|33051.3.peg.2483"/>
<evidence type="ECO:0000313" key="11">
    <source>
        <dbReference type="Proteomes" id="UP000072867"/>
    </source>
</evidence>
<dbReference type="GO" id="GO:0019897">
    <property type="term" value="C:extrinsic component of plasma membrane"/>
    <property type="evidence" value="ECO:0007669"/>
    <property type="project" value="UniProtKB-UniRule"/>
</dbReference>
<protein>
    <recommendedName>
        <fullName evidence="7">DNA topoisomerase 4 subunit A</fullName>
        <ecNumber evidence="7">5.6.2.2</ecNumber>
    </recommendedName>
    <alternativeName>
        <fullName evidence="7">Topoisomerase IV subunit A</fullName>
    </alternativeName>
</protein>
<evidence type="ECO:0000313" key="10">
    <source>
        <dbReference type="EMBL" id="KTT70733.1"/>
    </source>
</evidence>
<dbReference type="NCBIfam" id="TIGR01062">
    <property type="entry name" value="parC_Gneg"/>
    <property type="match status" value="1"/>
</dbReference>
<dbReference type="Gene3D" id="1.10.268.10">
    <property type="entry name" value="Topoisomerase, domain 3"/>
    <property type="match status" value="1"/>
</dbReference>
<dbReference type="InterPro" id="IPR013760">
    <property type="entry name" value="Topo_IIA-like_dom_sf"/>
</dbReference>
<dbReference type="FunFam" id="1.10.268.10:FF:000001">
    <property type="entry name" value="DNA gyrase subunit A"/>
    <property type="match status" value="1"/>
</dbReference>
<dbReference type="InterPro" id="IPR013758">
    <property type="entry name" value="Topo_IIA_A/C_ab"/>
</dbReference>
<evidence type="ECO:0000256" key="5">
    <source>
        <dbReference type="ARBA" id="ARBA00023136"/>
    </source>
</evidence>
<dbReference type="Gene3D" id="3.90.199.10">
    <property type="entry name" value="Topoisomerase II, domain 5"/>
    <property type="match status" value="1"/>
</dbReference>
<dbReference type="HAMAP" id="MF_00936">
    <property type="entry name" value="ParC_type1"/>
    <property type="match status" value="1"/>
</dbReference>
<keyword evidence="3 7" id="KW-0799">Topoisomerase</keyword>
<comment type="caution">
    <text evidence="10">The sequence shown here is derived from an EMBL/GenBank/DDBJ whole genome shotgun (WGS) entry which is preliminary data.</text>
</comment>
<keyword evidence="6 7" id="KW-0413">Isomerase</keyword>
<dbReference type="Gene3D" id="2.120.10.90">
    <property type="entry name" value="DNA gyrase/topoisomerase IV, subunit A, C-terminal"/>
    <property type="match status" value="1"/>
</dbReference>
<accession>A0A147I065</accession>
<dbReference type="InterPro" id="IPR005742">
    <property type="entry name" value="TopoIV_A_Gneg"/>
</dbReference>
<feature type="site" description="Transition state stabilizer" evidence="7">
    <location>
        <position position="126"/>
    </location>
</feature>
<evidence type="ECO:0000256" key="7">
    <source>
        <dbReference type="HAMAP-Rule" id="MF_00936"/>
    </source>
</evidence>
<evidence type="ECO:0000256" key="4">
    <source>
        <dbReference type="ARBA" id="ARBA00023125"/>
    </source>
</evidence>
<comment type="subunit">
    <text evidence="7">Heterotetramer composed of ParC and ParE.</text>
</comment>
<dbReference type="InterPro" id="IPR035516">
    <property type="entry name" value="Gyrase/topoIV_suA_C"/>
</dbReference>
<gene>
    <name evidence="7" type="primary">parC</name>
    <name evidence="10" type="ORF">NS319_07335</name>
</gene>
<dbReference type="GO" id="GO:0003677">
    <property type="term" value="F:DNA binding"/>
    <property type="evidence" value="ECO:0007669"/>
    <property type="project" value="UniProtKB-UniRule"/>
</dbReference>
<keyword evidence="4 7" id="KW-0238">DNA-binding</keyword>
<name>A0A147I065_9SPHN</name>
<reference evidence="10 11" key="1">
    <citation type="journal article" date="2016" name="Front. Microbiol.">
        <title>Genomic Resource of Rice Seed Associated Bacteria.</title>
        <authorList>
            <person name="Midha S."/>
            <person name="Bansal K."/>
            <person name="Sharma S."/>
            <person name="Kumar N."/>
            <person name="Patil P.P."/>
            <person name="Chaudhry V."/>
            <person name="Patil P.B."/>
        </authorList>
    </citation>
    <scope>NUCLEOTIDE SEQUENCE [LARGE SCALE GENOMIC DNA]</scope>
    <source>
        <strain evidence="10 11">NS319</strain>
    </source>
</reference>
<feature type="domain" description="Topo IIA-type catalytic" evidence="9">
    <location>
        <begin position="39"/>
        <end position="509"/>
    </location>
</feature>
<dbReference type="AlphaFoldDB" id="A0A147I065"/>
<evidence type="ECO:0000256" key="3">
    <source>
        <dbReference type="ARBA" id="ARBA00023029"/>
    </source>
</evidence>
<dbReference type="InterPro" id="IPR050220">
    <property type="entry name" value="Type_II_DNA_Topoisomerases"/>
</dbReference>
<dbReference type="GO" id="GO:0007059">
    <property type="term" value="P:chromosome segregation"/>
    <property type="evidence" value="ECO:0007669"/>
    <property type="project" value="UniProtKB-UniRule"/>
</dbReference>
<dbReference type="EC" id="5.6.2.2" evidence="7"/>
<keyword evidence="2 7" id="KW-1003">Cell membrane</keyword>
<dbReference type="Proteomes" id="UP000072867">
    <property type="component" value="Unassembled WGS sequence"/>
</dbReference>
<feature type="site" description="Interaction with DNA" evidence="7">
    <location>
        <position position="47"/>
    </location>
</feature>
<dbReference type="InterPro" id="IPR013757">
    <property type="entry name" value="Topo_IIA_A_a_sf"/>
</dbReference>
<keyword evidence="5 7" id="KW-0472">Membrane</keyword>
<dbReference type="CDD" id="cd00187">
    <property type="entry name" value="TOP4c"/>
    <property type="match status" value="1"/>
</dbReference>
<sequence>MAIDLRDNPPVGILDAPFDSALSERYLVYALSTITARSLPDVRDGLKPVHRRLLWAMRLLKLDPASGYKKCARVVGDVIGKYHPHGDQSVYDAMVRLAQDFALRYPLVDGQGNFGNIDGDNAAAYRYTEARLTQVAIDLMDGLDEDAVAYRPTYNGEEQEPELFPGLFPNLLANGASGIAVGMATSIPPHNAAELLEAAILLVDQPDADDDAILALVKGPDFPTGGMVVDAPAILRESYTTGRGGFRVRARWEIEREKGGGWQIVISEIPYGVAKGKLIEQIATLINDKKLPILADVRDESDAQVRIVLEPRARTVDPQVLMDGLFRFSDLETRVSLNLNVLDKDRTPRVMSLREALAAWVDHQFVVLRRRSEHRLSKIADRIELLDGYLVAYLNLDRVIEIIRTEDEPKAVMIEEFRLTDRQAEAILNMRLRSLRRLEEFEIRGERDKLDKEREQLTLLLGSEQRQRTRMKKDLAKIRDRYGPETALGARRTAIEEAAPTRDIPLEAMIEREPITVILSQRGWIRAMKGHVDLASADTAKFKEGDGPAFAFHAQTTDKLLLAAANGRFFTLAADKLPGGRGFGEPVRAMIDLDGSIGIVGFLPASRSPKLLVAASDGRGFIVPAADTIAETRKGKTVLTPRAGATLKVVRPVGVEHDYVAAIGDNRKLLVFPLTEFVELSRGTGVQLQRYRDGGLSDATTFAFKDGLSWPMGGDTGRVRTETDLSAWRTARGAAGRMPPTGFPRDNRFD</sequence>
<evidence type="ECO:0000256" key="1">
    <source>
        <dbReference type="ARBA" id="ARBA00000185"/>
    </source>
</evidence>
<dbReference type="SUPFAM" id="SSF101904">
    <property type="entry name" value="GyrA/ParC C-terminal domain-like"/>
    <property type="match status" value="1"/>
</dbReference>
<dbReference type="EMBL" id="LDTD01000047">
    <property type="protein sequence ID" value="KTT70733.1"/>
    <property type="molecule type" value="Genomic_DNA"/>
</dbReference>
<dbReference type="PROSITE" id="PS52040">
    <property type="entry name" value="TOPO_IIA"/>
    <property type="match status" value="1"/>
</dbReference>
<feature type="active site" description="O-(5'-phospho-DNA)-tyrosine intermediate" evidence="7 8">
    <location>
        <position position="127"/>
    </location>
</feature>
<dbReference type="Pfam" id="PF00521">
    <property type="entry name" value="DNA_topoisoIV"/>
    <property type="match status" value="1"/>
</dbReference>
<comment type="similarity">
    <text evidence="7">Belongs to the type II topoisomerase GyrA/ParC subunit family. ParC type 1 subfamily.</text>
</comment>
<comment type="function">
    <text evidence="7">Topoisomerase IV is essential for chromosome segregation. It relaxes supercoiled DNA. Performs the decatenation events required during the replication of a circular DNA molecule.</text>
</comment>
<dbReference type="SMART" id="SM00434">
    <property type="entry name" value="TOP4c"/>
    <property type="match status" value="1"/>
</dbReference>
<dbReference type="NCBIfam" id="NF004044">
    <property type="entry name" value="PRK05561.1"/>
    <property type="match status" value="1"/>
</dbReference>